<dbReference type="InterPro" id="IPR016024">
    <property type="entry name" value="ARM-type_fold"/>
</dbReference>
<feature type="compositionally biased region" description="Polar residues" evidence="1">
    <location>
        <begin position="1"/>
        <end position="12"/>
    </location>
</feature>
<reference evidence="3" key="1">
    <citation type="journal article" date="2006" name="PLoS Biol.">
        <title>Macronuclear genome sequence of the ciliate Tetrahymena thermophila, a model eukaryote.</title>
        <authorList>
            <person name="Eisen J.A."/>
            <person name="Coyne R.S."/>
            <person name="Wu M."/>
            <person name="Wu D."/>
            <person name="Thiagarajan M."/>
            <person name="Wortman J.R."/>
            <person name="Badger J.H."/>
            <person name="Ren Q."/>
            <person name="Amedeo P."/>
            <person name="Jones K.M."/>
            <person name="Tallon L.J."/>
            <person name="Delcher A.L."/>
            <person name="Salzberg S.L."/>
            <person name="Silva J.C."/>
            <person name="Haas B.J."/>
            <person name="Majoros W.H."/>
            <person name="Farzad M."/>
            <person name="Carlton J.M."/>
            <person name="Smith R.K. Jr."/>
            <person name="Garg J."/>
            <person name="Pearlman R.E."/>
            <person name="Karrer K.M."/>
            <person name="Sun L."/>
            <person name="Manning G."/>
            <person name="Elde N.C."/>
            <person name="Turkewitz A.P."/>
            <person name="Asai D.J."/>
            <person name="Wilkes D.E."/>
            <person name="Wang Y."/>
            <person name="Cai H."/>
            <person name="Collins K."/>
            <person name="Stewart B.A."/>
            <person name="Lee S.R."/>
            <person name="Wilamowska K."/>
            <person name="Weinberg Z."/>
            <person name="Ruzzo W.L."/>
            <person name="Wloga D."/>
            <person name="Gaertig J."/>
            <person name="Frankel J."/>
            <person name="Tsao C.-C."/>
            <person name="Gorovsky M.A."/>
            <person name="Keeling P.J."/>
            <person name="Waller R.F."/>
            <person name="Patron N.J."/>
            <person name="Cherry J.M."/>
            <person name="Stover N.A."/>
            <person name="Krieger C.J."/>
            <person name="del Toro C."/>
            <person name="Ryder H.F."/>
            <person name="Williamson S.C."/>
            <person name="Barbeau R.A."/>
            <person name="Hamilton E.P."/>
            <person name="Orias E."/>
        </authorList>
    </citation>
    <scope>NUCLEOTIDE SEQUENCE [LARGE SCALE GENOMIC DNA]</scope>
    <source>
        <strain evidence="3">SB210</strain>
    </source>
</reference>
<dbReference type="PANTHER" id="PTHR21207:SF1">
    <property type="entry name" value="PACRG-LIKE PROTEIN"/>
    <property type="match status" value="1"/>
</dbReference>
<keyword evidence="3" id="KW-1185">Reference proteome</keyword>
<dbReference type="AlphaFoldDB" id="Q23DC2"/>
<feature type="region of interest" description="Disordered" evidence="1">
    <location>
        <begin position="1"/>
        <end position="45"/>
    </location>
</feature>
<dbReference type="Pfam" id="PF10274">
    <property type="entry name" value="ParcG"/>
    <property type="match status" value="1"/>
</dbReference>
<gene>
    <name evidence="2" type="ORF">TTHERM_00047690</name>
</gene>
<dbReference type="OMA" id="HKLQWEC"/>
<dbReference type="Gene3D" id="1.25.10.10">
    <property type="entry name" value="Leucine-rich Repeat Variant"/>
    <property type="match status" value="1"/>
</dbReference>
<dbReference type="PANTHER" id="PTHR21207">
    <property type="entry name" value="PARKIN COREGULATED GENE PROTEIN PARK2 COREGULATED"/>
    <property type="match status" value="1"/>
</dbReference>
<evidence type="ECO:0000313" key="3">
    <source>
        <dbReference type="Proteomes" id="UP000009168"/>
    </source>
</evidence>
<dbReference type="InterPro" id="IPR019399">
    <property type="entry name" value="Parkin_co-regulated_protein"/>
</dbReference>
<protein>
    <submittedName>
        <fullName evidence="2">Parkin co-regulated protein</fullName>
    </submittedName>
</protein>
<dbReference type="STRING" id="312017.Q23DC2"/>
<dbReference type="GeneID" id="7839742"/>
<sequence>MFSKASKPTSVPLSKEPLKQTTVTNKNNIMEPTKTKTPSTLSRPLGVGNTVGMQKPIQTQTKSTLQKQAPQQFEEQKTQGFTSKPSAKYTSIKTVDLFATNKNQNTNSFAYVYNAGGIPCRVNHGSVHMYIQWNKDVDLKSMPYDPLLATCFEGLIEEKHPYNFIAYNCIKDMLEQENVEDKIVPMINKLAWPLRNALQHNNEKNFENALTVLKLLSDKIGPNLNPHLKNLLQPIVKKMNKPQLREKIFVTLRTLEENGGSDVLKTIKSCIPTYSNV</sequence>
<dbReference type="Proteomes" id="UP000009168">
    <property type="component" value="Unassembled WGS sequence"/>
</dbReference>
<feature type="compositionally biased region" description="Polar residues" evidence="1">
    <location>
        <begin position="19"/>
        <end position="42"/>
    </location>
</feature>
<dbReference type="EMBL" id="GG662712">
    <property type="protein sequence ID" value="EAR94386.2"/>
    <property type="molecule type" value="Genomic_DNA"/>
</dbReference>
<dbReference type="RefSeq" id="XP_001014764.2">
    <property type="nucleotide sequence ID" value="XM_001014764.3"/>
</dbReference>
<evidence type="ECO:0000313" key="2">
    <source>
        <dbReference type="EMBL" id="EAR94386.2"/>
    </source>
</evidence>
<dbReference type="InParanoid" id="Q23DC2"/>
<name>Q23DC2_TETTS</name>
<organism evidence="2 3">
    <name type="scientific">Tetrahymena thermophila (strain SB210)</name>
    <dbReference type="NCBI Taxonomy" id="312017"/>
    <lineage>
        <taxon>Eukaryota</taxon>
        <taxon>Sar</taxon>
        <taxon>Alveolata</taxon>
        <taxon>Ciliophora</taxon>
        <taxon>Intramacronucleata</taxon>
        <taxon>Oligohymenophorea</taxon>
        <taxon>Hymenostomatida</taxon>
        <taxon>Tetrahymenina</taxon>
        <taxon>Tetrahymenidae</taxon>
        <taxon>Tetrahymena</taxon>
    </lineage>
</organism>
<dbReference type="SUPFAM" id="SSF48371">
    <property type="entry name" value="ARM repeat"/>
    <property type="match status" value="1"/>
</dbReference>
<proteinExistence type="predicted"/>
<dbReference type="eggNOG" id="KOG3961">
    <property type="taxonomic scope" value="Eukaryota"/>
</dbReference>
<evidence type="ECO:0000256" key="1">
    <source>
        <dbReference type="SAM" id="MobiDB-lite"/>
    </source>
</evidence>
<accession>Q23DC2</accession>
<dbReference type="OrthoDB" id="10258089at2759"/>
<dbReference type="InterPro" id="IPR011989">
    <property type="entry name" value="ARM-like"/>
</dbReference>
<dbReference type="KEGG" id="tet:TTHERM_00047690"/>
<dbReference type="HOGENOM" id="CLU_070957_1_0_1"/>